<sequence>MSLVALVGRPNVGKSALFNRITQSRRAIVEDYPGVTRDRLYEDTDWNGREFTIIDTGGIWTGDDETLLGLTRKQTEMAIAEADVLVFVVDGMGGPTAADQIVLDLLRRTKKPVILAVNKAESPKVNGMEFYEYGLGEPILVSAVHGEGVGDLLDAIVDHLPPEEDLNELTHTGEIRIALAGRPNVGKSSLLNYLSGEERTLVTPIAGTTRDVVDTVIEREGQRYVILDTAGLRRPNKITQTLEEKTVQRTLDAIRNADVVLLLIAADDDITAQDQRIAGQIDKARKGCVVLLNKSDLIKGTTIPFQQKAKEHLRFLSYAKILPVSVKTGWRMDTLWPAVMQAYQSYSARITTHQLNQLVQEAVHLNPPPTDKGKALKIFYTTQVATKPPYFVFFVNDPELVHFSYARYLENRLREKYGFEGSPIRMAFRERTRKESVGGE</sequence>
<dbReference type="Gene3D" id="3.30.300.20">
    <property type="match status" value="1"/>
</dbReference>
<dbReference type="Pfam" id="PF14714">
    <property type="entry name" value="KH_dom-like"/>
    <property type="match status" value="1"/>
</dbReference>
<evidence type="ECO:0000256" key="8">
    <source>
        <dbReference type="HAMAP-Rule" id="MF_00195"/>
    </source>
</evidence>
<comment type="function">
    <text evidence="8 10">GTPase that plays an essential role in the late steps of ribosome biogenesis.</text>
</comment>
<dbReference type="PIRSF" id="PIRSF006485">
    <property type="entry name" value="GTP-binding_EngA"/>
    <property type="match status" value="1"/>
</dbReference>
<dbReference type="Proteomes" id="UP000325292">
    <property type="component" value="Chromosome"/>
</dbReference>
<comment type="similarity">
    <text evidence="1 8 9 10">Belongs to the TRAFAC class TrmE-Era-EngA-EngB-Septin-like GTPase superfamily. EngA (Der) GTPase family.</text>
</comment>
<dbReference type="InterPro" id="IPR005225">
    <property type="entry name" value="Small_GTP-bd"/>
</dbReference>
<dbReference type="InterPro" id="IPR015946">
    <property type="entry name" value="KH_dom-like_a/b"/>
</dbReference>
<dbReference type="SUPFAM" id="SSF52540">
    <property type="entry name" value="P-loop containing nucleoside triphosphate hydrolases"/>
    <property type="match status" value="2"/>
</dbReference>
<organism evidence="12 13">
    <name type="scientific">Sulfobacillus thermotolerans</name>
    <dbReference type="NCBI Taxonomy" id="338644"/>
    <lineage>
        <taxon>Bacteria</taxon>
        <taxon>Bacillati</taxon>
        <taxon>Bacillota</taxon>
        <taxon>Clostridia</taxon>
        <taxon>Eubacteriales</taxon>
        <taxon>Clostridiales Family XVII. Incertae Sedis</taxon>
        <taxon>Sulfobacillus</taxon>
    </lineage>
</organism>
<dbReference type="InterPro" id="IPR032859">
    <property type="entry name" value="KH_dom-like"/>
</dbReference>
<keyword evidence="4 10" id="KW-0677">Repeat</keyword>
<comment type="subunit">
    <text evidence="8">Associates with the 50S ribosomal subunit.</text>
</comment>
<feature type="binding site" evidence="8">
    <location>
        <begin position="228"/>
        <end position="232"/>
    </location>
    <ligand>
        <name>GTP</name>
        <dbReference type="ChEBI" id="CHEBI:37565"/>
        <label>2</label>
    </ligand>
</feature>
<dbReference type="EMBL" id="CP019454">
    <property type="protein sequence ID" value="AUW93654.1"/>
    <property type="molecule type" value="Genomic_DNA"/>
</dbReference>
<evidence type="ECO:0000259" key="11">
    <source>
        <dbReference type="PROSITE" id="PS51712"/>
    </source>
</evidence>
<dbReference type="InterPro" id="IPR027417">
    <property type="entry name" value="P-loop_NTPase"/>
</dbReference>
<evidence type="ECO:0000256" key="7">
    <source>
        <dbReference type="ARBA" id="ARBA00032345"/>
    </source>
</evidence>
<evidence type="ECO:0000256" key="1">
    <source>
        <dbReference type="ARBA" id="ARBA00008279"/>
    </source>
</evidence>
<evidence type="ECO:0000256" key="9">
    <source>
        <dbReference type="PROSITE-ProRule" id="PRU01049"/>
    </source>
</evidence>
<feature type="binding site" evidence="8">
    <location>
        <begin position="8"/>
        <end position="15"/>
    </location>
    <ligand>
        <name>GTP</name>
        <dbReference type="ChEBI" id="CHEBI:37565"/>
        <label>1</label>
    </ligand>
</feature>
<protein>
    <recommendedName>
        <fullName evidence="2 8">GTPase Der</fullName>
    </recommendedName>
    <alternativeName>
        <fullName evidence="7 8">GTP-binding protein EngA</fullName>
    </alternativeName>
</protein>
<keyword evidence="6 8" id="KW-0342">GTP-binding</keyword>
<dbReference type="CDD" id="cd01895">
    <property type="entry name" value="EngA2"/>
    <property type="match status" value="1"/>
</dbReference>
<dbReference type="PANTHER" id="PTHR43834:SF6">
    <property type="entry name" value="GTPASE DER"/>
    <property type="match status" value="1"/>
</dbReference>
<name>A0ABN5H193_9FIRM</name>
<proteinExistence type="inferred from homology"/>
<dbReference type="CDD" id="cd01894">
    <property type="entry name" value="EngA1"/>
    <property type="match status" value="1"/>
</dbReference>
<evidence type="ECO:0000256" key="3">
    <source>
        <dbReference type="ARBA" id="ARBA00022517"/>
    </source>
</evidence>
<feature type="domain" description="EngA-type G" evidence="11">
    <location>
        <begin position="175"/>
        <end position="347"/>
    </location>
</feature>
<evidence type="ECO:0000256" key="6">
    <source>
        <dbReference type="ARBA" id="ARBA00023134"/>
    </source>
</evidence>
<dbReference type="InterPro" id="IPR031166">
    <property type="entry name" value="G_ENGA"/>
</dbReference>
<evidence type="ECO:0000256" key="2">
    <source>
        <dbReference type="ARBA" id="ARBA00020953"/>
    </source>
</evidence>
<evidence type="ECO:0000313" key="13">
    <source>
        <dbReference type="Proteomes" id="UP000325292"/>
    </source>
</evidence>
<reference evidence="12 13" key="1">
    <citation type="journal article" date="2019" name="Sci. Rep.">
        <title>Sulfobacillus thermotolerans: new insights into resistance and metabolic capacities of acidophilic chemolithotrophs.</title>
        <authorList>
            <person name="Panyushkina A.E."/>
            <person name="Babenko V.V."/>
            <person name="Nikitina A.S."/>
            <person name="Selezneva O.V."/>
            <person name="Tsaplina I.A."/>
            <person name="Letarova M.A."/>
            <person name="Kostryukova E.S."/>
            <person name="Letarov A.V."/>
        </authorList>
    </citation>
    <scope>NUCLEOTIDE SEQUENCE [LARGE SCALE GENOMIC DNA]</scope>
    <source>
        <strain evidence="12 13">Kr1</strain>
    </source>
</reference>
<keyword evidence="13" id="KW-1185">Reference proteome</keyword>
<dbReference type="PRINTS" id="PR00326">
    <property type="entry name" value="GTP1OBG"/>
</dbReference>
<evidence type="ECO:0000313" key="12">
    <source>
        <dbReference type="EMBL" id="AUW93654.1"/>
    </source>
</evidence>
<dbReference type="PROSITE" id="PS51712">
    <property type="entry name" value="G_ENGA"/>
    <property type="match status" value="2"/>
</dbReference>
<dbReference type="Gene3D" id="3.40.50.300">
    <property type="entry name" value="P-loop containing nucleotide triphosphate hydrolases"/>
    <property type="match status" value="2"/>
</dbReference>
<feature type="domain" description="EngA-type G" evidence="11">
    <location>
        <begin position="2"/>
        <end position="164"/>
    </location>
</feature>
<feature type="binding site" evidence="8">
    <location>
        <begin position="181"/>
        <end position="188"/>
    </location>
    <ligand>
        <name>GTP</name>
        <dbReference type="ChEBI" id="CHEBI:37565"/>
        <label>2</label>
    </ligand>
</feature>
<dbReference type="Pfam" id="PF01926">
    <property type="entry name" value="MMR_HSR1"/>
    <property type="match status" value="2"/>
</dbReference>
<dbReference type="InterPro" id="IPR006073">
    <property type="entry name" value="GTP-bd"/>
</dbReference>
<dbReference type="NCBIfam" id="TIGR03594">
    <property type="entry name" value="GTPase_EngA"/>
    <property type="match status" value="1"/>
</dbReference>
<evidence type="ECO:0000256" key="4">
    <source>
        <dbReference type="ARBA" id="ARBA00022737"/>
    </source>
</evidence>
<dbReference type="NCBIfam" id="TIGR00231">
    <property type="entry name" value="small_GTP"/>
    <property type="match status" value="2"/>
</dbReference>
<dbReference type="PANTHER" id="PTHR43834">
    <property type="entry name" value="GTPASE DER"/>
    <property type="match status" value="1"/>
</dbReference>
<evidence type="ECO:0000256" key="10">
    <source>
        <dbReference type="RuleBase" id="RU004481"/>
    </source>
</evidence>
<keyword evidence="3 8" id="KW-0690">Ribosome biogenesis</keyword>
<feature type="binding site" evidence="8">
    <location>
        <begin position="55"/>
        <end position="59"/>
    </location>
    <ligand>
        <name>GTP</name>
        <dbReference type="ChEBI" id="CHEBI:37565"/>
        <label>1</label>
    </ligand>
</feature>
<dbReference type="InterPro" id="IPR016484">
    <property type="entry name" value="GTPase_Der"/>
</dbReference>
<accession>A0ABN5H193</accession>
<feature type="binding site" evidence="8">
    <location>
        <begin position="293"/>
        <end position="296"/>
    </location>
    <ligand>
        <name>GTP</name>
        <dbReference type="ChEBI" id="CHEBI:37565"/>
        <label>2</label>
    </ligand>
</feature>
<keyword evidence="5 8" id="KW-0547">Nucleotide-binding</keyword>
<dbReference type="HAMAP" id="MF_00195">
    <property type="entry name" value="GTPase_Der"/>
    <property type="match status" value="1"/>
</dbReference>
<gene>
    <name evidence="8" type="primary">der</name>
    <name evidence="12" type="ORF">BXT84_06620</name>
</gene>
<evidence type="ECO:0000256" key="5">
    <source>
        <dbReference type="ARBA" id="ARBA00022741"/>
    </source>
</evidence>
<feature type="binding site" evidence="8">
    <location>
        <begin position="118"/>
        <end position="121"/>
    </location>
    <ligand>
        <name>GTP</name>
        <dbReference type="ChEBI" id="CHEBI:37565"/>
        <label>1</label>
    </ligand>
</feature>